<dbReference type="GO" id="GO:0016887">
    <property type="term" value="F:ATP hydrolysis activity"/>
    <property type="evidence" value="ECO:0007669"/>
    <property type="project" value="UniProtKB-UniRule"/>
</dbReference>
<keyword evidence="3" id="KW-1003">Cell membrane</keyword>
<dbReference type="RefSeq" id="WP_013147984.1">
    <property type="nucleotide sequence ID" value="NC_014207.1"/>
</dbReference>
<dbReference type="GO" id="GO:0005524">
    <property type="term" value="F:ATP binding"/>
    <property type="evidence" value="ECO:0007669"/>
    <property type="project" value="UniProtKB-UniRule"/>
</dbReference>
<dbReference type="FunFam" id="3.40.50.300:FF:000201">
    <property type="entry name" value="Glycine betaine/L-proline ABC transporter ATP-binding protein"/>
    <property type="match status" value="1"/>
</dbReference>
<dbReference type="GO" id="GO:0015418">
    <property type="term" value="F:ABC-type quaternary ammonium compound transporting activity"/>
    <property type="evidence" value="ECO:0007669"/>
    <property type="project" value="UniProtKB-EC"/>
</dbReference>
<evidence type="ECO:0000256" key="2">
    <source>
        <dbReference type="ARBA" id="ARBA00022448"/>
    </source>
</evidence>
<keyword evidence="5 6" id="KW-0067">ATP-binding</keyword>
<name>D7DHY5_METV0</name>
<dbReference type="GO" id="GO:0006865">
    <property type="term" value="P:amino acid transport"/>
    <property type="evidence" value="ECO:0007669"/>
    <property type="project" value="UniProtKB-UniRule"/>
</dbReference>
<comment type="subunit">
    <text evidence="6">The complex is probably composed of two ATP-binding proteins, two transmembrane proteins and a solute-binding protein.</text>
</comment>
<dbReference type="CDD" id="cd03294">
    <property type="entry name" value="ABC_Pro_Gly_Betaine"/>
    <property type="match status" value="1"/>
</dbReference>
<dbReference type="InterPro" id="IPR051921">
    <property type="entry name" value="ABC_osmolyte_uptake_ATP-bind"/>
</dbReference>
<gene>
    <name evidence="8" type="ordered locus">M301_1287</name>
</gene>
<dbReference type="EMBL" id="CP002056">
    <property type="protein sequence ID" value="ADI29670.1"/>
    <property type="molecule type" value="Genomic_DNA"/>
</dbReference>
<dbReference type="EC" id="7.6.2.9" evidence="6"/>
<dbReference type="InterPro" id="IPR003439">
    <property type="entry name" value="ABC_transporter-like_ATP-bd"/>
</dbReference>
<dbReference type="GO" id="GO:0006970">
    <property type="term" value="P:response to osmotic stress"/>
    <property type="evidence" value="ECO:0007669"/>
    <property type="project" value="UniProtKB-ARBA"/>
</dbReference>
<comment type="catalytic activity">
    <reaction evidence="6">
        <text>a quaternary ammonium(out) + ATP + H2O = a quaternary ammonium(in) + ADP + phosphate + H(+)</text>
        <dbReference type="Rhea" id="RHEA:11036"/>
        <dbReference type="ChEBI" id="CHEBI:15377"/>
        <dbReference type="ChEBI" id="CHEBI:15378"/>
        <dbReference type="ChEBI" id="CHEBI:30616"/>
        <dbReference type="ChEBI" id="CHEBI:35267"/>
        <dbReference type="ChEBI" id="CHEBI:43474"/>
        <dbReference type="ChEBI" id="CHEBI:456216"/>
    </reaction>
</comment>
<dbReference type="InterPro" id="IPR005892">
    <property type="entry name" value="Gly-betaine_transp_ATP-bd"/>
</dbReference>
<dbReference type="STRING" id="666681.M301_1287"/>
<comment type="similarity">
    <text evidence="1 6">Belongs to the ABC transporter superfamily.</text>
</comment>
<dbReference type="Proteomes" id="UP000000383">
    <property type="component" value="Chromosome"/>
</dbReference>
<feature type="domain" description="ABC transporter" evidence="7">
    <location>
        <begin position="40"/>
        <end position="276"/>
    </location>
</feature>
<evidence type="ECO:0000256" key="4">
    <source>
        <dbReference type="ARBA" id="ARBA00022741"/>
    </source>
</evidence>
<dbReference type="GO" id="GO:0005886">
    <property type="term" value="C:plasma membrane"/>
    <property type="evidence" value="ECO:0007669"/>
    <property type="project" value="UniProtKB-SubCell"/>
</dbReference>
<keyword evidence="6" id="KW-0997">Cell inner membrane</keyword>
<dbReference type="InterPro" id="IPR046342">
    <property type="entry name" value="CBS_dom_sf"/>
</dbReference>
<dbReference type="InterPro" id="IPR003593">
    <property type="entry name" value="AAA+_ATPase"/>
</dbReference>
<evidence type="ECO:0000313" key="8">
    <source>
        <dbReference type="EMBL" id="ADI29670.1"/>
    </source>
</evidence>
<dbReference type="GO" id="GO:0031460">
    <property type="term" value="P:glycine betaine transport"/>
    <property type="evidence" value="ECO:0007669"/>
    <property type="project" value="InterPro"/>
</dbReference>
<dbReference type="SUPFAM" id="SSF54631">
    <property type="entry name" value="CBS-domain pair"/>
    <property type="match status" value="1"/>
</dbReference>
<organism evidence="8 9">
    <name type="scientific">Methylotenera versatilis (strain 301)</name>
    <dbReference type="NCBI Taxonomy" id="666681"/>
    <lineage>
        <taxon>Bacteria</taxon>
        <taxon>Pseudomonadati</taxon>
        <taxon>Pseudomonadota</taxon>
        <taxon>Betaproteobacteria</taxon>
        <taxon>Nitrosomonadales</taxon>
        <taxon>Methylophilaceae</taxon>
        <taxon>Methylotenera</taxon>
    </lineage>
</organism>
<evidence type="ECO:0000256" key="1">
    <source>
        <dbReference type="ARBA" id="ARBA00005417"/>
    </source>
</evidence>
<evidence type="ECO:0000256" key="5">
    <source>
        <dbReference type="ARBA" id="ARBA00022840"/>
    </source>
</evidence>
<dbReference type="NCBIfam" id="NF007480">
    <property type="entry name" value="PRK10070.1"/>
    <property type="match status" value="1"/>
</dbReference>
<dbReference type="NCBIfam" id="TIGR01186">
    <property type="entry name" value="proV"/>
    <property type="match status" value="1"/>
</dbReference>
<dbReference type="PANTHER" id="PTHR43869:SF1">
    <property type="entry name" value="GLYCINE BETAINE_PROLINE BETAINE TRANSPORT SYSTEM ATP-BINDING PROTEIN PROV"/>
    <property type="match status" value="1"/>
</dbReference>
<dbReference type="AlphaFoldDB" id="D7DHY5"/>
<dbReference type="PROSITE" id="PS50893">
    <property type="entry name" value="ABC_TRANSPORTER_2"/>
    <property type="match status" value="1"/>
</dbReference>
<dbReference type="InterPro" id="IPR027417">
    <property type="entry name" value="P-loop_NTPase"/>
</dbReference>
<accession>D7DHY5</accession>
<keyword evidence="9" id="KW-1185">Reference proteome</keyword>
<keyword evidence="2 6" id="KW-0813">Transport</keyword>
<evidence type="ECO:0000256" key="6">
    <source>
        <dbReference type="RuleBase" id="RU369116"/>
    </source>
</evidence>
<comment type="subcellular location">
    <subcellularLocation>
        <location evidence="6">Cell inner membrane</location>
        <topology evidence="6">Peripheral membrane protein</topology>
    </subcellularLocation>
</comment>
<dbReference type="OrthoDB" id="9802264at2"/>
<dbReference type="PROSITE" id="PS00211">
    <property type="entry name" value="ABC_TRANSPORTER_1"/>
    <property type="match status" value="1"/>
</dbReference>
<proteinExistence type="inferred from homology"/>
<dbReference type="SMART" id="SM00382">
    <property type="entry name" value="AAA"/>
    <property type="match status" value="1"/>
</dbReference>
<dbReference type="PANTHER" id="PTHR43869">
    <property type="entry name" value="GLYCINE BETAINE/PROLINE BETAINE TRANSPORT SYSTEM ATP-BINDING PROTEIN PROV"/>
    <property type="match status" value="1"/>
</dbReference>
<dbReference type="Pfam" id="PF00005">
    <property type="entry name" value="ABC_tran"/>
    <property type="match status" value="1"/>
</dbReference>
<dbReference type="Gene3D" id="3.40.50.300">
    <property type="entry name" value="P-loop containing nucleotide triphosphate hydrolases"/>
    <property type="match status" value="1"/>
</dbReference>
<keyword evidence="4 6" id="KW-0547">Nucleotide-binding</keyword>
<dbReference type="eggNOG" id="COG0517">
    <property type="taxonomic scope" value="Bacteria"/>
</dbReference>
<protein>
    <recommendedName>
        <fullName evidence="6">Quaternary amine transport ATP-binding protein</fullName>
        <ecNumber evidence="6">7.6.2.9</ecNumber>
    </recommendedName>
</protein>
<sequence length="412" mass="45448">MGVIQSANTPTTEAKVVVRNLHKVFGNKPEVALQMLKEGLHKDEILKRTGQVVGVQDASFEINKGEIFVIMGLSGSGKSTLIRLLNRLIEPTAGNIIVDGEDVAAMSKDKLLNLRRKDMSMVFQSFALLPHRTVVENAAFGLEIAGINLAERERRAMEVLEQVGLHTFAKHLPSQLSGGMQQRVGLARALTVNPSLMLMDEAFSALDPLRRTEMQDVLMKLQQEQKRTIVFVSHDLDEALRIGNRICIMEGGRVVQVGTSEDILQRPADDYVKAFFTGVDVNKYLTAKDVAQKEEVTIFDRPDDLVAGFSAALARMRLFNRDYAFVLDELQKVVGVVSAESLTNCMNQKGKKLRDALLPGDFAIPGKTPVNEVLNKVVGCACPLPVIGYSGEYLGAITKTVLLRKLYKEKKA</sequence>
<dbReference type="SUPFAM" id="SSF52540">
    <property type="entry name" value="P-loop containing nucleoside triphosphate hydrolases"/>
    <property type="match status" value="1"/>
</dbReference>
<dbReference type="HOGENOM" id="CLU_000604_2_2_4"/>
<dbReference type="KEGG" id="meh:M301_1287"/>
<keyword evidence="6" id="KW-0472">Membrane</keyword>
<evidence type="ECO:0000259" key="7">
    <source>
        <dbReference type="PROSITE" id="PS50893"/>
    </source>
</evidence>
<dbReference type="eggNOG" id="COG4175">
    <property type="taxonomic scope" value="Bacteria"/>
</dbReference>
<evidence type="ECO:0000313" key="9">
    <source>
        <dbReference type="Proteomes" id="UP000000383"/>
    </source>
</evidence>
<evidence type="ECO:0000256" key="3">
    <source>
        <dbReference type="ARBA" id="ARBA00022475"/>
    </source>
</evidence>
<dbReference type="InterPro" id="IPR017871">
    <property type="entry name" value="ABC_transporter-like_CS"/>
</dbReference>
<reference evidence="8 9" key="2">
    <citation type="journal article" date="2011" name="J. Bacteriol.">
        <title>Genomes of three methylotrophs from a single niche uncover genetic and metabolic divergence of Methylophilaceae.</title>
        <authorList>
            <person name="Lapidus A."/>
            <person name="Clum A."/>
            <person name="Labutti K."/>
            <person name="Kaluzhnaya M.G."/>
            <person name="Lim S."/>
            <person name="Beck D.A."/>
            <person name="Glavina Del Rio T."/>
            <person name="Nolan M."/>
            <person name="Mavromatis K."/>
            <person name="Huntemann M."/>
            <person name="Lucas S."/>
            <person name="Lidstrom M.E."/>
            <person name="Ivanova N."/>
            <person name="Chistoserdova L."/>
        </authorList>
    </citation>
    <scope>NUCLEOTIDE SEQUENCE [LARGE SCALE GENOMIC DNA]</scope>
    <source>
        <strain evidence="8 9">301</strain>
    </source>
</reference>
<reference evidence="9" key="1">
    <citation type="submission" date="2010-05" db="EMBL/GenBank/DDBJ databases">
        <title>Complete sequence of Methylotenera sp. 301.</title>
        <authorList>
            <person name="Lucas S."/>
            <person name="Copeland A."/>
            <person name="Lapidus A."/>
            <person name="Cheng J.-F."/>
            <person name="Bruce D."/>
            <person name="Goodwin L."/>
            <person name="Pitluck S."/>
            <person name="Clum A."/>
            <person name="Land M."/>
            <person name="Hauser L."/>
            <person name="Kyrpides N."/>
            <person name="Ivanova N."/>
            <person name="Chistoservova L."/>
            <person name="Kalyuzhnaya M."/>
            <person name="Woyke T."/>
        </authorList>
    </citation>
    <scope>NUCLEOTIDE SEQUENCE [LARGE SCALE GENOMIC DNA]</scope>
    <source>
        <strain evidence="9">301</strain>
    </source>
</reference>